<dbReference type="Proteomes" id="UP000789508">
    <property type="component" value="Unassembled WGS sequence"/>
</dbReference>
<comment type="caution">
    <text evidence="2">The sequence shown here is derived from an EMBL/GenBank/DDBJ whole genome shotgun (WGS) entry which is preliminary data.</text>
</comment>
<name>A0A9N9HK89_9GLOM</name>
<organism evidence="2 3">
    <name type="scientific">Ambispora leptoticha</name>
    <dbReference type="NCBI Taxonomy" id="144679"/>
    <lineage>
        <taxon>Eukaryota</taxon>
        <taxon>Fungi</taxon>
        <taxon>Fungi incertae sedis</taxon>
        <taxon>Mucoromycota</taxon>
        <taxon>Glomeromycotina</taxon>
        <taxon>Glomeromycetes</taxon>
        <taxon>Archaeosporales</taxon>
        <taxon>Ambisporaceae</taxon>
        <taxon>Ambispora</taxon>
    </lineage>
</organism>
<feature type="compositionally biased region" description="Basic and acidic residues" evidence="1">
    <location>
        <begin position="33"/>
        <end position="48"/>
    </location>
</feature>
<dbReference type="AlphaFoldDB" id="A0A9N9HK89"/>
<sequence length="85" mass="9488">MSQILPLDRGSCKSEENIAHVSKETVEIPNEQKLTDNDTTPLEKHDLSHTAQDLSEQAQELSVESDIIQKPSPATLEFKNEELTS</sequence>
<accession>A0A9N9HK89</accession>
<feature type="region of interest" description="Disordered" evidence="1">
    <location>
        <begin position="28"/>
        <end position="85"/>
    </location>
</feature>
<proteinExistence type="predicted"/>
<evidence type="ECO:0000256" key="1">
    <source>
        <dbReference type="SAM" id="MobiDB-lite"/>
    </source>
</evidence>
<reference evidence="2" key="1">
    <citation type="submission" date="2021-06" db="EMBL/GenBank/DDBJ databases">
        <authorList>
            <person name="Kallberg Y."/>
            <person name="Tangrot J."/>
            <person name="Rosling A."/>
        </authorList>
    </citation>
    <scope>NUCLEOTIDE SEQUENCE</scope>
    <source>
        <strain evidence="2">FL130A</strain>
    </source>
</reference>
<protein>
    <submittedName>
        <fullName evidence="2">1482_t:CDS:1</fullName>
    </submittedName>
</protein>
<evidence type="ECO:0000313" key="3">
    <source>
        <dbReference type="Proteomes" id="UP000789508"/>
    </source>
</evidence>
<dbReference type="EMBL" id="CAJVPS010014539">
    <property type="protein sequence ID" value="CAG8683007.1"/>
    <property type="molecule type" value="Genomic_DNA"/>
</dbReference>
<keyword evidence="3" id="KW-1185">Reference proteome</keyword>
<gene>
    <name evidence="2" type="ORF">ALEPTO_LOCUS10915</name>
</gene>
<evidence type="ECO:0000313" key="2">
    <source>
        <dbReference type="EMBL" id="CAG8683007.1"/>
    </source>
</evidence>
<feature type="non-terminal residue" evidence="2">
    <location>
        <position position="85"/>
    </location>
</feature>
<feature type="compositionally biased region" description="Polar residues" evidence="1">
    <location>
        <begin position="49"/>
        <end position="62"/>
    </location>
</feature>